<feature type="domain" description="Reverse transcriptase RNase H-like" evidence="7">
    <location>
        <begin position="2"/>
        <end position="42"/>
    </location>
</feature>
<evidence type="ECO:0000313" key="8">
    <source>
        <dbReference type="EMBL" id="OAE32747.1"/>
    </source>
</evidence>
<evidence type="ECO:0000313" key="9">
    <source>
        <dbReference type="Proteomes" id="UP000077202"/>
    </source>
</evidence>
<keyword evidence="2" id="KW-0548">Nucleotidyltransferase</keyword>
<dbReference type="AlphaFoldDB" id="A0A176WHZ3"/>
<protein>
    <recommendedName>
        <fullName evidence="7">Reverse transcriptase RNase H-like domain-containing protein</fullName>
    </recommendedName>
</protein>
<evidence type="ECO:0000256" key="6">
    <source>
        <dbReference type="ARBA" id="ARBA00022918"/>
    </source>
</evidence>
<keyword evidence="4" id="KW-0255">Endonuclease</keyword>
<dbReference type="InterPro" id="IPR041373">
    <property type="entry name" value="RT_RNaseH"/>
</dbReference>
<evidence type="ECO:0000256" key="1">
    <source>
        <dbReference type="ARBA" id="ARBA00022679"/>
    </source>
</evidence>
<proteinExistence type="predicted"/>
<evidence type="ECO:0000256" key="5">
    <source>
        <dbReference type="ARBA" id="ARBA00022801"/>
    </source>
</evidence>
<keyword evidence="9" id="KW-1185">Reference proteome</keyword>
<evidence type="ECO:0000256" key="4">
    <source>
        <dbReference type="ARBA" id="ARBA00022759"/>
    </source>
</evidence>
<keyword evidence="6" id="KW-0695">RNA-directed DNA polymerase</keyword>
<keyword evidence="1" id="KW-0808">Transferase</keyword>
<keyword evidence="3" id="KW-0540">Nuclease</keyword>
<comment type="caution">
    <text evidence="8">The sequence shown here is derived from an EMBL/GenBank/DDBJ whole genome shotgun (WGS) entry which is preliminary data.</text>
</comment>
<sequence length="78" mass="8798">MVFAVKKFRHHLLGYEFVFHVDHYALQHLVKKADLSGRIARSLSISVNPAVFGRTGCGATHPLHPKCWTLSDSTRRAL</sequence>
<dbReference type="GO" id="GO:0003964">
    <property type="term" value="F:RNA-directed DNA polymerase activity"/>
    <property type="evidence" value="ECO:0007669"/>
    <property type="project" value="UniProtKB-KW"/>
</dbReference>
<evidence type="ECO:0000256" key="3">
    <source>
        <dbReference type="ARBA" id="ARBA00022722"/>
    </source>
</evidence>
<dbReference type="Pfam" id="PF17917">
    <property type="entry name" value="RT_RNaseH"/>
    <property type="match status" value="1"/>
</dbReference>
<dbReference type="GO" id="GO:0016787">
    <property type="term" value="F:hydrolase activity"/>
    <property type="evidence" value="ECO:0007669"/>
    <property type="project" value="UniProtKB-KW"/>
</dbReference>
<accession>A0A176WHZ3</accession>
<evidence type="ECO:0000259" key="7">
    <source>
        <dbReference type="Pfam" id="PF17917"/>
    </source>
</evidence>
<dbReference type="Proteomes" id="UP000077202">
    <property type="component" value="Unassembled WGS sequence"/>
</dbReference>
<reference evidence="8" key="1">
    <citation type="submission" date="2016-03" db="EMBL/GenBank/DDBJ databases">
        <title>Mechanisms controlling the formation of the plant cell surface in tip-growing cells are functionally conserved among land plants.</title>
        <authorList>
            <person name="Honkanen S."/>
            <person name="Jones V.A."/>
            <person name="Morieri G."/>
            <person name="Champion C."/>
            <person name="Hetherington A.J."/>
            <person name="Kelly S."/>
            <person name="Saint-Marcoux D."/>
            <person name="Proust H."/>
            <person name="Prescott H."/>
            <person name="Dolan L."/>
        </authorList>
    </citation>
    <scope>NUCLEOTIDE SEQUENCE [LARGE SCALE GENOMIC DNA]</scope>
    <source>
        <tissue evidence="8">Whole gametophyte</tissue>
    </source>
</reference>
<name>A0A176WHZ3_MARPO</name>
<gene>
    <name evidence="8" type="ORF">AXG93_512s1000</name>
</gene>
<evidence type="ECO:0000256" key="2">
    <source>
        <dbReference type="ARBA" id="ARBA00022695"/>
    </source>
</evidence>
<dbReference type="EMBL" id="LVLJ01000740">
    <property type="protein sequence ID" value="OAE32747.1"/>
    <property type="molecule type" value="Genomic_DNA"/>
</dbReference>
<organism evidence="8 9">
    <name type="scientific">Marchantia polymorpha subsp. ruderalis</name>
    <dbReference type="NCBI Taxonomy" id="1480154"/>
    <lineage>
        <taxon>Eukaryota</taxon>
        <taxon>Viridiplantae</taxon>
        <taxon>Streptophyta</taxon>
        <taxon>Embryophyta</taxon>
        <taxon>Marchantiophyta</taxon>
        <taxon>Marchantiopsida</taxon>
        <taxon>Marchantiidae</taxon>
        <taxon>Marchantiales</taxon>
        <taxon>Marchantiaceae</taxon>
        <taxon>Marchantia</taxon>
    </lineage>
</organism>
<dbReference type="GO" id="GO:0004519">
    <property type="term" value="F:endonuclease activity"/>
    <property type="evidence" value="ECO:0007669"/>
    <property type="project" value="UniProtKB-KW"/>
</dbReference>
<keyword evidence="5" id="KW-0378">Hydrolase</keyword>